<evidence type="ECO:0000313" key="2">
    <source>
        <dbReference type="Proteomes" id="UP000542674"/>
    </source>
</evidence>
<sequence length="89" mass="9717">MNAAKRWAAAHEARTLTGAHEALGRVMPAPNAEASVWVSFHQAAAKVYDQVAEADQRHHYEARAWAQCERNRLDALMGGSGEVSGDDDE</sequence>
<dbReference type="EMBL" id="JACHJS010000001">
    <property type="protein sequence ID" value="MBB4968651.1"/>
    <property type="molecule type" value="Genomic_DNA"/>
</dbReference>
<dbReference type="NCBIfam" id="NF041510">
    <property type="entry name" value="AMED_5909_fam"/>
    <property type="match status" value="1"/>
</dbReference>
<keyword evidence="2" id="KW-1185">Reference proteome</keyword>
<dbReference type="Proteomes" id="UP000542674">
    <property type="component" value="Unassembled WGS sequence"/>
</dbReference>
<gene>
    <name evidence="1" type="ORF">F4559_006010</name>
</gene>
<organism evidence="1 2">
    <name type="scientific">Saccharothrix violaceirubra</name>
    <dbReference type="NCBI Taxonomy" id="413306"/>
    <lineage>
        <taxon>Bacteria</taxon>
        <taxon>Bacillati</taxon>
        <taxon>Actinomycetota</taxon>
        <taxon>Actinomycetes</taxon>
        <taxon>Pseudonocardiales</taxon>
        <taxon>Pseudonocardiaceae</taxon>
        <taxon>Saccharothrix</taxon>
    </lineage>
</organism>
<name>A0A7W7T955_9PSEU</name>
<reference evidence="1 2" key="1">
    <citation type="submission" date="2020-08" db="EMBL/GenBank/DDBJ databases">
        <title>Sequencing the genomes of 1000 actinobacteria strains.</title>
        <authorList>
            <person name="Klenk H.-P."/>
        </authorList>
    </citation>
    <scope>NUCLEOTIDE SEQUENCE [LARGE SCALE GENOMIC DNA]</scope>
    <source>
        <strain evidence="1 2">DSM 45084</strain>
    </source>
</reference>
<dbReference type="InterPro" id="IPR048152">
    <property type="entry name" value="AMED_5909-like"/>
</dbReference>
<comment type="caution">
    <text evidence="1">The sequence shown here is derived from an EMBL/GenBank/DDBJ whole genome shotgun (WGS) entry which is preliminary data.</text>
</comment>
<protein>
    <submittedName>
        <fullName evidence="1">Uncharacterized protein</fullName>
    </submittedName>
</protein>
<evidence type="ECO:0000313" key="1">
    <source>
        <dbReference type="EMBL" id="MBB4968651.1"/>
    </source>
</evidence>
<accession>A0A7W7T955</accession>
<dbReference type="RefSeq" id="WP_184674355.1">
    <property type="nucleotide sequence ID" value="NZ_BAABAI010000006.1"/>
</dbReference>
<dbReference type="AlphaFoldDB" id="A0A7W7T955"/>
<proteinExistence type="predicted"/>